<gene>
    <name evidence="3" type="ORF">CAP_3908</name>
</gene>
<keyword evidence="2" id="KW-0732">Signal</keyword>
<accession>A0A017T796</accession>
<evidence type="ECO:0000256" key="1">
    <source>
        <dbReference type="SAM" id="MobiDB-lite"/>
    </source>
</evidence>
<sequence>MSMRRSLALASLPVVVSALLAGCGGGQAPDALPQPPEVQPAEAPEVPGGVTPGAPATPESPGGEPMPGSTMPEGGAATPPSGS</sequence>
<feature type="signal peptide" evidence="2">
    <location>
        <begin position="1"/>
        <end position="21"/>
    </location>
</feature>
<dbReference type="Proteomes" id="UP000019678">
    <property type="component" value="Unassembled WGS sequence"/>
</dbReference>
<evidence type="ECO:0000313" key="4">
    <source>
        <dbReference type="Proteomes" id="UP000019678"/>
    </source>
</evidence>
<dbReference type="STRING" id="1192034.CAP_3908"/>
<keyword evidence="4" id="KW-1185">Reference proteome</keyword>
<dbReference type="PROSITE" id="PS51257">
    <property type="entry name" value="PROKAR_LIPOPROTEIN"/>
    <property type="match status" value="1"/>
</dbReference>
<dbReference type="AlphaFoldDB" id="A0A017T796"/>
<dbReference type="EMBL" id="ASRX01000029">
    <property type="protein sequence ID" value="EYF04882.1"/>
    <property type="molecule type" value="Genomic_DNA"/>
</dbReference>
<reference evidence="3 4" key="1">
    <citation type="submission" date="2013-05" db="EMBL/GenBank/DDBJ databases">
        <title>Genome assembly of Chondromyces apiculatus DSM 436.</title>
        <authorList>
            <person name="Sharma G."/>
            <person name="Khatri I."/>
            <person name="Kaur C."/>
            <person name="Mayilraj S."/>
            <person name="Subramanian S."/>
        </authorList>
    </citation>
    <scope>NUCLEOTIDE SEQUENCE [LARGE SCALE GENOMIC DNA]</scope>
    <source>
        <strain evidence="3 4">DSM 436</strain>
    </source>
</reference>
<evidence type="ECO:0000256" key="2">
    <source>
        <dbReference type="SAM" id="SignalP"/>
    </source>
</evidence>
<organism evidence="3 4">
    <name type="scientific">Chondromyces apiculatus DSM 436</name>
    <dbReference type="NCBI Taxonomy" id="1192034"/>
    <lineage>
        <taxon>Bacteria</taxon>
        <taxon>Pseudomonadati</taxon>
        <taxon>Myxococcota</taxon>
        <taxon>Polyangia</taxon>
        <taxon>Polyangiales</taxon>
        <taxon>Polyangiaceae</taxon>
        <taxon>Chondromyces</taxon>
    </lineage>
</organism>
<evidence type="ECO:0000313" key="3">
    <source>
        <dbReference type="EMBL" id="EYF04882.1"/>
    </source>
</evidence>
<proteinExistence type="predicted"/>
<feature type="chain" id="PRO_5001500013" evidence="2">
    <location>
        <begin position="22"/>
        <end position="83"/>
    </location>
</feature>
<comment type="caution">
    <text evidence="3">The sequence shown here is derived from an EMBL/GenBank/DDBJ whole genome shotgun (WGS) entry which is preliminary data.</text>
</comment>
<name>A0A017T796_9BACT</name>
<feature type="region of interest" description="Disordered" evidence="1">
    <location>
        <begin position="22"/>
        <end position="83"/>
    </location>
</feature>
<protein>
    <submittedName>
        <fullName evidence="3">Uncharacterized protein</fullName>
    </submittedName>
</protein>
<feature type="compositionally biased region" description="Low complexity" evidence="1">
    <location>
        <begin position="39"/>
        <end position="75"/>
    </location>
</feature>